<organism evidence="4 5">
    <name type="scientific">Desulfuromonas versatilis</name>
    <dbReference type="NCBI Taxonomy" id="2802975"/>
    <lineage>
        <taxon>Bacteria</taxon>
        <taxon>Pseudomonadati</taxon>
        <taxon>Thermodesulfobacteriota</taxon>
        <taxon>Desulfuromonadia</taxon>
        <taxon>Desulfuromonadales</taxon>
        <taxon>Desulfuromonadaceae</taxon>
        <taxon>Desulfuromonas</taxon>
    </lineage>
</organism>
<dbReference type="InterPro" id="IPR029756">
    <property type="entry name" value="MTH1187/YkoF-like"/>
</dbReference>
<protein>
    <recommendedName>
        <fullName evidence="3">Thiamine-binding protein domain-containing protein</fullName>
    </recommendedName>
</protein>
<proteinExistence type="inferred from homology"/>
<dbReference type="Gene3D" id="3.30.70.930">
    <property type="match status" value="1"/>
</dbReference>
<accession>A0ABM8HWF6</accession>
<name>A0ABM8HWF6_9BACT</name>
<feature type="region of interest" description="Disordered" evidence="2">
    <location>
        <begin position="75"/>
        <end position="101"/>
    </location>
</feature>
<feature type="domain" description="Thiamine-binding protein" evidence="3">
    <location>
        <begin position="4"/>
        <end position="96"/>
    </location>
</feature>
<evidence type="ECO:0000256" key="1">
    <source>
        <dbReference type="ARBA" id="ARBA00010272"/>
    </source>
</evidence>
<dbReference type="SUPFAM" id="SSF89957">
    <property type="entry name" value="MTH1187/YkoF-like"/>
    <property type="match status" value="1"/>
</dbReference>
<dbReference type="Pfam" id="PF01910">
    <property type="entry name" value="Thiamine_BP"/>
    <property type="match status" value="1"/>
</dbReference>
<evidence type="ECO:0000259" key="3">
    <source>
        <dbReference type="Pfam" id="PF01910"/>
    </source>
</evidence>
<dbReference type="Proteomes" id="UP001319827">
    <property type="component" value="Chromosome"/>
</dbReference>
<evidence type="ECO:0000313" key="5">
    <source>
        <dbReference type="Proteomes" id="UP001319827"/>
    </source>
</evidence>
<dbReference type="EMBL" id="AP024355">
    <property type="protein sequence ID" value="BCR04905.1"/>
    <property type="molecule type" value="Genomic_DNA"/>
</dbReference>
<sequence>MAVVEVSITPLGTAGIGISKFVAGCVEIIRASGLKHQLTPMGTIIEGDLDEIFAVLRRMHESPFNAGAQRVSTSIKIDDRRDRPEHTMAGKVASVQSKLDR</sequence>
<dbReference type="RefSeq" id="WP_221252344.1">
    <property type="nucleotide sequence ID" value="NZ_AP024355.1"/>
</dbReference>
<comment type="similarity">
    <text evidence="1">Belongs to the UPF0045 family.</text>
</comment>
<evidence type="ECO:0000256" key="2">
    <source>
        <dbReference type="SAM" id="MobiDB-lite"/>
    </source>
</evidence>
<dbReference type="PANTHER" id="PTHR33777">
    <property type="entry name" value="UPF0045 PROTEIN ECM15"/>
    <property type="match status" value="1"/>
</dbReference>
<dbReference type="NCBIfam" id="TIGR00106">
    <property type="entry name" value="MTH1187 family thiamine-binding protein"/>
    <property type="match status" value="1"/>
</dbReference>
<dbReference type="InterPro" id="IPR051614">
    <property type="entry name" value="UPF0045_domain"/>
</dbReference>
<dbReference type="PANTHER" id="PTHR33777:SF1">
    <property type="entry name" value="UPF0045 PROTEIN ECM15"/>
    <property type="match status" value="1"/>
</dbReference>
<keyword evidence="5" id="KW-1185">Reference proteome</keyword>
<reference evidence="4 5" key="1">
    <citation type="journal article" date="2016" name="C (Basel)">
        <title>Selective Growth of and Electricity Production by Marine Exoelectrogenic Bacteria in Self-Aggregated Hydrogel of Microbially Reduced Graphene Oxide.</title>
        <authorList>
            <person name="Yoshida N."/>
            <person name="Goto Y."/>
            <person name="Miyata Y."/>
        </authorList>
    </citation>
    <scope>NUCLEOTIDE SEQUENCE [LARGE SCALE GENOMIC DNA]</scope>
    <source>
        <strain evidence="4 5">NIT-T3</strain>
    </source>
</reference>
<dbReference type="InterPro" id="IPR002767">
    <property type="entry name" value="Thiamine_BP"/>
</dbReference>
<reference evidence="4 5" key="2">
    <citation type="journal article" date="2021" name="Int. J. Syst. Evol. Microbiol.">
        <title>Isolation and Polyphasic Characterization of Desulfuromonas versatilis sp. Nov., an Electrogenic Bacteria Capable of Versatile Metabolism Isolated from a Graphene Oxide-Reducing Enrichment Culture.</title>
        <authorList>
            <person name="Xie L."/>
            <person name="Yoshida N."/>
            <person name="Ishii S."/>
            <person name="Meng L."/>
        </authorList>
    </citation>
    <scope>NUCLEOTIDE SEQUENCE [LARGE SCALE GENOMIC DNA]</scope>
    <source>
        <strain evidence="4 5">NIT-T3</strain>
    </source>
</reference>
<gene>
    <name evidence="4" type="ORF">DESUT3_19740</name>
</gene>
<evidence type="ECO:0000313" key="4">
    <source>
        <dbReference type="EMBL" id="BCR04905.1"/>
    </source>
</evidence>
<feature type="compositionally biased region" description="Basic and acidic residues" evidence="2">
    <location>
        <begin position="76"/>
        <end position="88"/>
    </location>
</feature>